<dbReference type="EMBL" id="JAUSUX010000020">
    <property type="protein sequence ID" value="MDQ0287147.1"/>
    <property type="molecule type" value="Genomic_DNA"/>
</dbReference>
<dbReference type="InterPro" id="IPR001279">
    <property type="entry name" value="Metallo-B-lactamas"/>
</dbReference>
<evidence type="ECO:0000313" key="3">
    <source>
        <dbReference type="Proteomes" id="UP001225644"/>
    </source>
</evidence>
<dbReference type="PANTHER" id="PTHR42951">
    <property type="entry name" value="METALLO-BETA-LACTAMASE DOMAIN-CONTAINING"/>
    <property type="match status" value="1"/>
</dbReference>
<accession>A0ABU0B348</accession>
<feature type="domain" description="Metallo-beta-lactamase" evidence="1">
    <location>
        <begin position="23"/>
        <end position="204"/>
    </location>
</feature>
<dbReference type="SUPFAM" id="SSF56281">
    <property type="entry name" value="Metallo-hydrolase/oxidoreductase"/>
    <property type="match status" value="1"/>
</dbReference>
<organism evidence="2 3">
    <name type="scientific">Desulfofundulus luciae</name>
    <dbReference type="NCBI Taxonomy" id="74702"/>
    <lineage>
        <taxon>Bacteria</taxon>
        <taxon>Bacillati</taxon>
        <taxon>Bacillota</taxon>
        <taxon>Clostridia</taxon>
        <taxon>Eubacteriales</taxon>
        <taxon>Peptococcaceae</taxon>
        <taxon>Desulfofundulus</taxon>
    </lineage>
</organism>
<dbReference type="InterPro" id="IPR036866">
    <property type="entry name" value="RibonucZ/Hydroxyglut_hydro"/>
</dbReference>
<dbReference type="PANTHER" id="PTHR42951:SF4">
    <property type="entry name" value="ACYL-COENZYME A THIOESTERASE MBLAC2"/>
    <property type="match status" value="1"/>
</dbReference>
<dbReference type="RefSeq" id="WP_307403021.1">
    <property type="nucleotide sequence ID" value="NZ_JAUSUX010000020.1"/>
</dbReference>
<dbReference type="Pfam" id="PF00753">
    <property type="entry name" value="Lactamase_B"/>
    <property type="match status" value="1"/>
</dbReference>
<comment type="caution">
    <text evidence="2">The sequence shown here is derived from an EMBL/GenBank/DDBJ whole genome shotgun (WGS) entry which is preliminary data.</text>
</comment>
<dbReference type="InterPro" id="IPR050855">
    <property type="entry name" value="NDM-1-like"/>
</dbReference>
<evidence type="ECO:0000313" key="2">
    <source>
        <dbReference type="EMBL" id="MDQ0287147.1"/>
    </source>
</evidence>
<reference evidence="2 3" key="1">
    <citation type="submission" date="2023-07" db="EMBL/GenBank/DDBJ databases">
        <title>Genomic Encyclopedia of Type Strains, Phase IV (KMG-IV): sequencing the most valuable type-strain genomes for metagenomic binning, comparative biology and taxonomic classification.</title>
        <authorList>
            <person name="Goeker M."/>
        </authorList>
    </citation>
    <scope>NUCLEOTIDE SEQUENCE [LARGE SCALE GENOMIC DNA]</scope>
    <source>
        <strain evidence="2 3">DSM 12396</strain>
    </source>
</reference>
<gene>
    <name evidence="2" type="ORF">J2Z49_002266</name>
</gene>
<name>A0ABU0B348_9FIRM</name>
<protein>
    <submittedName>
        <fullName evidence="2">Glyoxylase-like metal-dependent hydrolase (Beta-lactamase superfamily II)</fullName>
    </submittedName>
</protein>
<proteinExistence type="predicted"/>
<dbReference type="SMART" id="SM00849">
    <property type="entry name" value="Lactamase_B"/>
    <property type="match status" value="1"/>
</dbReference>
<evidence type="ECO:0000259" key="1">
    <source>
        <dbReference type="SMART" id="SM00849"/>
    </source>
</evidence>
<dbReference type="Proteomes" id="UP001225644">
    <property type="component" value="Unassembled WGS sequence"/>
</dbReference>
<dbReference type="Gene3D" id="3.60.15.10">
    <property type="entry name" value="Ribonuclease Z/Hydroxyacylglutathione hydrolase-like"/>
    <property type="match status" value="1"/>
</dbReference>
<keyword evidence="3" id="KW-1185">Reference proteome</keyword>
<sequence length="253" mass="27688">MKPFKICDGLYQIGGPEITAPEDCCVYLLDGGGELAIIDAGLGRSAPDLIGNLKKLALDPASVKYLVATHGHIDHTGGLAYLKEKLQAKVVAHEHELPAMEGKNVSLTAASYYGVKYRPVAVDVVLRGEEETLDLGGLKLVFLHTPGHTPGGISPYVDLGGKRILFGQDIHGPFHPAWGSDLAAWEQSMRRLLALKPDILCEGHFGIYQPYEKVRQYIESYLQRYREKAYFLANGLNVSQYHFVHGGFQGGSV</sequence>